<evidence type="ECO:0000313" key="1">
    <source>
        <dbReference type="EMBL" id="ESA11633.1"/>
    </source>
</evidence>
<organism evidence="1">
    <name type="scientific">Rhizophagus irregularis (strain DAOM 181602 / DAOM 197198 / MUCL 43194)</name>
    <name type="common">Arbuscular mycorrhizal fungus</name>
    <name type="synonym">Glomus intraradices</name>
    <dbReference type="NCBI Taxonomy" id="747089"/>
    <lineage>
        <taxon>Eukaryota</taxon>
        <taxon>Fungi</taxon>
        <taxon>Fungi incertae sedis</taxon>
        <taxon>Mucoromycota</taxon>
        <taxon>Glomeromycotina</taxon>
        <taxon>Glomeromycetes</taxon>
        <taxon>Glomerales</taxon>
        <taxon>Glomeraceae</taxon>
        <taxon>Rhizophagus</taxon>
    </lineage>
</organism>
<dbReference type="HOGENOM" id="CLU_3051520_0_0_1"/>
<dbReference type="AlphaFoldDB" id="U9TZ81"/>
<dbReference type="EMBL" id="KI285795">
    <property type="protein sequence ID" value="ESA11633.1"/>
    <property type="molecule type" value="Genomic_DNA"/>
</dbReference>
<name>U9TZ81_RHIID</name>
<proteinExistence type="predicted"/>
<protein>
    <submittedName>
        <fullName evidence="1">Uncharacterized protein</fullName>
    </submittedName>
</protein>
<accession>U9TZ81</accession>
<sequence length="54" mass="6843">MFNQNINRRRLIQRNRRRQFRNIRLSPHIDTLRRIRQMAPQNSQDEFFESRLFA</sequence>
<reference evidence="1" key="1">
    <citation type="submission" date="2013-07" db="EMBL/GenBank/DDBJ databases">
        <title>The genome of an arbuscular mycorrhizal fungus provides insights into the evolution of the oldest plant symbiosis.</title>
        <authorList>
            <consortium name="DOE Joint Genome Institute"/>
            <person name="Tisserant E."/>
            <person name="Malbreil M."/>
            <person name="Kuo A."/>
            <person name="Kohler A."/>
            <person name="Symeonidi A."/>
            <person name="Balestrini R."/>
            <person name="Charron P."/>
            <person name="Duensing N."/>
            <person name="Frei-dit-Frey N."/>
            <person name="Gianinazzi-Pearson V."/>
            <person name="Gilbert B."/>
            <person name="Handa Y."/>
            <person name="Hijri M."/>
            <person name="Kaul R."/>
            <person name="Kawaguchi M."/>
            <person name="Krajinski F."/>
            <person name="Lammers P."/>
            <person name="Lapierre D."/>
            <person name="Masclaux F.G."/>
            <person name="Murat C."/>
            <person name="Morin E."/>
            <person name="Ndikumana S."/>
            <person name="Pagni M."/>
            <person name="Petitpierre D."/>
            <person name="Requena N."/>
            <person name="Rosikiewicz P."/>
            <person name="Riley R."/>
            <person name="Saito K."/>
            <person name="San Clemente H."/>
            <person name="Shapiro H."/>
            <person name="van Tuinen D."/>
            <person name="Becard G."/>
            <person name="Bonfante P."/>
            <person name="Paszkowski U."/>
            <person name="Shachar-Hill Y."/>
            <person name="Young J.P."/>
            <person name="Sanders I.R."/>
            <person name="Henrissat B."/>
            <person name="Rensing S.A."/>
            <person name="Grigoriev I.V."/>
            <person name="Corradi N."/>
            <person name="Roux C."/>
            <person name="Martin F."/>
        </authorList>
    </citation>
    <scope>NUCLEOTIDE SEQUENCE</scope>
    <source>
        <strain evidence="1">DAOM 197198</strain>
    </source>
</reference>
<gene>
    <name evidence="1" type="ORF">GLOINDRAFT_28062</name>
</gene>